<dbReference type="Proteomes" id="UP000281553">
    <property type="component" value="Unassembled WGS sequence"/>
</dbReference>
<dbReference type="AlphaFoldDB" id="A0A3P6V766"/>
<evidence type="ECO:0000256" key="3">
    <source>
        <dbReference type="ARBA" id="ARBA00022989"/>
    </source>
</evidence>
<dbReference type="GO" id="GO:0016020">
    <property type="term" value="C:membrane"/>
    <property type="evidence" value="ECO:0007669"/>
    <property type="project" value="UniProtKB-SubCell"/>
</dbReference>
<feature type="non-terminal residue" evidence="7">
    <location>
        <position position="241"/>
    </location>
</feature>
<gene>
    <name evidence="7" type="ORF">DILT_LOCUS3770</name>
</gene>
<dbReference type="OrthoDB" id="10011262at2759"/>
<evidence type="ECO:0000259" key="6">
    <source>
        <dbReference type="PROSITE" id="PS50262"/>
    </source>
</evidence>
<evidence type="ECO:0000256" key="1">
    <source>
        <dbReference type="ARBA" id="ARBA00004370"/>
    </source>
</evidence>
<protein>
    <recommendedName>
        <fullName evidence="6">G-protein coupled receptors family 1 profile domain-containing protein</fullName>
    </recommendedName>
</protein>
<dbReference type="InterPro" id="IPR052954">
    <property type="entry name" value="GPCR-Ligand_Int"/>
</dbReference>
<dbReference type="PANTHER" id="PTHR46641:SF2">
    <property type="entry name" value="FMRFAMIDE RECEPTOR"/>
    <property type="match status" value="1"/>
</dbReference>
<evidence type="ECO:0000313" key="7">
    <source>
        <dbReference type="EMBL" id="VDK85854.1"/>
    </source>
</evidence>
<comment type="subcellular location">
    <subcellularLocation>
        <location evidence="1">Membrane</location>
    </subcellularLocation>
</comment>
<feature type="transmembrane region" description="Helical" evidence="5">
    <location>
        <begin position="45"/>
        <end position="67"/>
    </location>
</feature>
<reference evidence="7 8" key="1">
    <citation type="submission" date="2018-11" db="EMBL/GenBank/DDBJ databases">
        <authorList>
            <consortium name="Pathogen Informatics"/>
        </authorList>
    </citation>
    <scope>NUCLEOTIDE SEQUENCE [LARGE SCALE GENOMIC DNA]</scope>
</reference>
<keyword evidence="3 5" id="KW-1133">Transmembrane helix</keyword>
<dbReference type="PROSITE" id="PS50262">
    <property type="entry name" value="G_PROTEIN_RECEP_F1_2"/>
    <property type="match status" value="1"/>
</dbReference>
<feature type="domain" description="G-protein coupled receptors family 1 profile" evidence="6">
    <location>
        <begin position="59"/>
        <end position="241"/>
    </location>
</feature>
<sequence length="241" mass="27282">MEFVTLLPINISQSRVQRGTLLGNTTNASGIFSALAPCLFTRFEFIGYFYIMTIVCLTGIILNLINIVVFSNKCFNATVYYYMLVISITDAVSLIAILPTGLVRCAGHLESCSHPVFRDFRFAMSYYNSYFGFGLANVAEAASAWLTMLVSIERYMAMKHPTIANVYCRHQSGKMHVRTVVLVALAFNSPFFFTMRLSQRVVSTNTNLTSVNRTVLISRLTKFGDSVYYEIYTWIRFLCVQ</sequence>
<dbReference type="Gene3D" id="1.20.1070.10">
    <property type="entry name" value="Rhodopsin 7-helix transmembrane proteins"/>
    <property type="match status" value="1"/>
</dbReference>
<evidence type="ECO:0000256" key="5">
    <source>
        <dbReference type="SAM" id="Phobius"/>
    </source>
</evidence>
<feature type="transmembrane region" description="Helical" evidence="5">
    <location>
        <begin position="130"/>
        <end position="150"/>
    </location>
</feature>
<evidence type="ECO:0000256" key="4">
    <source>
        <dbReference type="ARBA" id="ARBA00023136"/>
    </source>
</evidence>
<evidence type="ECO:0000313" key="8">
    <source>
        <dbReference type="Proteomes" id="UP000281553"/>
    </source>
</evidence>
<keyword evidence="2 5" id="KW-0812">Transmembrane</keyword>
<keyword evidence="8" id="KW-1185">Reference proteome</keyword>
<feature type="transmembrane region" description="Helical" evidence="5">
    <location>
        <begin position="79"/>
        <end position="98"/>
    </location>
</feature>
<proteinExistence type="predicted"/>
<evidence type="ECO:0000256" key="2">
    <source>
        <dbReference type="ARBA" id="ARBA00022692"/>
    </source>
</evidence>
<name>A0A3P6V766_DIBLA</name>
<organism evidence="7 8">
    <name type="scientific">Dibothriocephalus latus</name>
    <name type="common">Fish tapeworm</name>
    <name type="synonym">Diphyllobothrium latum</name>
    <dbReference type="NCBI Taxonomy" id="60516"/>
    <lineage>
        <taxon>Eukaryota</taxon>
        <taxon>Metazoa</taxon>
        <taxon>Spiralia</taxon>
        <taxon>Lophotrochozoa</taxon>
        <taxon>Platyhelminthes</taxon>
        <taxon>Cestoda</taxon>
        <taxon>Eucestoda</taxon>
        <taxon>Diphyllobothriidea</taxon>
        <taxon>Diphyllobothriidae</taxon>
        <taxon>Dibothriocephalus</taxon>
    </lineage>
</organism>
<dbReference type="EMBL" id="UYRU01044230">
    <property type="protein sequence ID" value="VDK85854.1"/>
    <property type="molecule type" value="Genomic_DNA"/>
</dbReference>
<keyword evidence="4 5" id="KW-0472">Membrane</keyword>
<dbReference type="PANTHER" id="PTHR46641">
    <property type="entry name" value="FMRFAMIDE RECEPTOR-RELATED"/>
    <property type="match status" value="1"/>
</dbReference>
<dbReference type="SUPFAM" id="SSF81321">
    <property type="entry name" value="Family A G protein-coupled receptor-like"/>
    <property type="match status" value="1"/>
</dbReference>
<dbReference type="InterPro" id="IPR017452">
    <property type="entry name" value="GPCR_Rhodpsn_7TM"/>
</dbReference>
<accession>A0A3P6V766</accession>